<reference evidence="1" key="1">
    <citation type="submission" date="2014-12" db="EMBL/GenBank/DDBJ databases">
        <title>Insight into the proteome of Arion vulgaris.</title>
        <authorList>
            <person name="Aradska J."/>
            <person name="Bulat T."/>
            <person name="Smidak R."/>
            <person name="Sarate P."/>
            <person name="Gangsoo J."/>
            <person name="Sialana F."/>
            <person name="Bilban M."/>
            <person name="Lubec G."/>
        </authorList>
    </citation>
    <scope>NUCLEOTIDE SEQUENCE</scope>
    <source>
        <tissue evidence="1">Skin</tissue>
    </source>
</reference>
<accession>A0A0B6ZJU7</accession>
<gene>
    <name evidence="1" type="primary">ORF67786</name>
</gene>
<dbReference type="EMBL" id="HACG01021928">
    <property type="protein sequence ID" value="CEK68793.1"/>
    <property type="molecule type" value="Transcribed_RNA"/>
</dbReference>
<organism evidence="1">
    <name type="scientific">Arion vulgaris</name>
    <dbReference type="NCBI Taxonomy" id="1028688"/>
    <lineage>
        <taxon>Eukaryota</taxon>
        <taxon>Metazoa</taxon>
        <taxon>Spiralia</taxon>
        <taxon>Lophotrochozoa</taxon>
        <taxon>Mollusca</taxon>
        <taxon>Gastropoda</taxon>
        <taxon>Heterobranchia</taxon>
        <taxon>Euthyneura</taxon>
        <taxon>Panpulmonata</taxon>
        <taxon>Eupulmonata</taxon>
        <taxon>Stylommatophora</taxon>
        <taxon>Helicina</taxon>
        <taxon>Arionoidea</taxon>
        <taxon>Arionidae</taxon>
        <taxon>Arion</taxon>
    </lineage>
</organism>
<protein>
    <submittedName>
        <fullName evidence="1">Uncharacterized protein</fullName>
    </submittedName>
</protein>
<evidence type="ECO:0000313" key="1">
    <source>
        <dbReference type="EMBL" id="CEK68793.1"/>
    </source>
</evidence>
<sequence>CPLLFRRALSDFRGGEKVKNEEDTVEAGQTGTKKTEFGPKNGYNRLLILEGTSGAH</sequence>
<feature type="non-terminal residue" evidence="1">
    <location>
        <position position="1"/>
    </location>
</feature>
<name>A0A0B6ZJU7_9EUPU</name>
<dbReference type="AlphaFoldDB" id="A0A0B6ZJU7"/>
<proteinExistence type="predicted"/>